<evidence type="ECO:0000259" key="10">
    <source>
        <dbReference type="PROSITE" id="PS51194"/>
    </source>
</evidence>
<dbReference type="EMBL" id="JACGCI010000032">
    <property type="protein sequence ID" value="KAF6754845.1"/>
    <property type="molecule type" value="Genomic_DNA"/>
</dbReference>
<feature type="compositionally biased region" description="Low complexity" evidence="8">
    <location>
        <begin position="519"/>
        <end position="553"/>
    </location>
</feature>
<dbReference type="SMART" id="SM00490">
    <property type="entry name" value="HELICc"/>
    <property type="match status" value="1"/>
</dbReference>
<comment type="catalytic activity">
    <reaction evidence="6">
        <text>Couples ATP hydrolysis with the unwinding of duplex DNA by translocating in the 3'-5' direction.</text>
        <dbReference type="EC" id="5.6.2.4"/>
    </reaction>
</comment>
<protein>
    <recommendedName>
        <fullName evidence="7">DNA 3'-5' helicase</fullName>
        <ecNumber evidence="7">5.6.2.4</ecNumber>
    </recommendedName>
</protein>
<dbReference type="Pfam" id="PF00270">
    <property type="entry name" value="DEAD"/>
    <property type="match status" value="1"/>
</dbReference>
<dbReference type="Proteomes" id="UP000521943">
    <property type="component" value="Unassembled WGS sequence"/>
</dbReference>
<evidence type="ECO:0000256" key="3">
    <source>
        <dbReference type="ARBA" id="ARBA00022840"/>
    </source>
</evidence>
<evidence type="ECO:0000256" key="6">
    <source>
        <dbReference type="ARBA" id="ARBA00034617"/>
    </source>
</evidence>
<evidence type="ECO:0000256" key="5">
    <source>
        <dbReference type="ARBA" id="ARBA00023235"/>
    </source>
</evidence>
<dbReference type="PANTHER" id="PTHR13710:SF105">
    <property type="entry name" value="ATP-DEPENDENT DNA HELICASE Q1"/>
    <property type="match status" value="1"/>
</dbReference>
<dbReference type="GO" id="GO:0003677">
    <property type="term" value="F:DNA binding"/>
    <property type="evidence" value="ECO:0007669"/>
    <property type="project" value="UniProtKB-KW"/>
</dbReference>
<keyword evidence="3" id="KW-0067">ATP-binding</keyword>
<dbReference type="GO" id="GO:0009378">
    <property type="term" value="F:four-way junction helicase activity"/>
    <property type="evidence" value="ECO:0007669"/>
    <property type="project" value="TreeGrafter"/>
</dbReference>
<evidence type="ECO:0000256" key="1">
    <source>
        <dbReference type="ARBA" id="ARBA00005446"/>
    </source>
</evidence>
<gene>
    <name evidence="11" type="ORF">DFP72DRAFT_990190</name>
</gene>
<dbReference type="InterPro" id="IPR011545">
    <property type="entry name" value="DEAD/DEAH_box_helicase_dom"/>
</dbReference>
<dbReference type="GO" id="GO:0005524">
    <property type="term" value="F:ATP binding"/>
    <property type="evidence" value="ECO:0007669"/>
    <property type="project" value="UniProtKB-KW"/>
</dbReference>
<proteinExistence type="inferred from homology"/>
<comment type="similarity">
    <text evidence="1">Belongs to the helicase family. RecQ subfamily.</text>
</comment>
<accession>A0A8H6HX48</accession>
<dbReference type="AlphaFoldDB" id="A0A8H6HX48"/>
<feature type="region of interest" description="Disordered" evidence="8">
    <location>
        <begin position="519"/>
        <end position="601"/>
    </location>
</feature>
<dbReference type="Gene3D" id="3.40.50.300">
    <property type="entry name" value="P-loop containing nucleotide triphosphate hydrolases"/>
    <property type="match status" value="2"/>
</dbReference>
<dbReference type="SMART" id="SM00487">
    <property type="entry name" value="DEXDc"/>
    <property type="match status" value="1"/>
</dbReference>
<organism evidence="11 12">
    <name type="scientific">Ephemerocybe angulata</name>
    <dbReference type="NCBI Taxonomy" id="980116"/>
    <lineage>
        <taxon>Eukaryota</taxon>
        <taxon>Fungi</taxon>
        <taxon>Dikarya</taxon>
        <taxon>Basidiomycota</taxon>
        <taxon>Agaricomycotina</taxon>
        <taxon>Agaricomycetes</taxon>
        <taxon>Agaricomycetidae</taxon>
        <taxon>Agaricales</taxon>
        <taxon>Agaricineae</taxon>
        <taxon>Psathyrellaceae</taxon>
        <taxon>Ephemerocybe</taxon>
    </lineage>
</organism>
<evidence type="ECO:0000256" key="4">
    <source>
        <dbReference type="ARBA" id="ARBA00023125"/>
    </source>
</evidence>
<dbReference type="GO" id="GO:0016787">
    <property type="term" value="F:hydrolase activity"/>
    <property type="evidence" value="ECO:0007669"/>
    <property type="project" value="UniProtKB-KW"/>
</dbReference>
<feature type="domain" description="Helicase ATP-binding" evidence="9">
    <location>
        <begin position="22"/>
        <end position="198"/>
    </location>
</feature>
<keyword evidence="2" id="KW-0547">Nucleotide-binding</keyword>
<dbReference type="PANTHER" id="PTHR13710">
    <property type="entry name" value="DNA HELICASE RECQ FAMILY MEMBER"/>
    <property type="match status" value="1"/>
</dbReference>
<dbReference type="PROSITE" id="PS51194">
    <property type="entry name" value="HELICASE_CTER"/>
    <property type="match status" value="1"/>
</dbReference>
<keyword evidence="4" id="KW-0238">DNA-binding</keyword>
<evidence type="ECO:0000256" key="7">
    <source>
        <dbReference type="ARBA" id="ARBA00034808"/>
    </source>
</evidence>
<evidence type="ECO:0000313" key="11">
    <source>
        <dbReference type="EMBL" id="KAF6754845.1"/>
    </source>
</evidence>
<evidence type="ECO:0000313" key="12">
    <source>
        <dbReference type="Proteomes" id="UP000521943"/>
    </source>
</evidence>
<evidence type="ECO:0000256" key="8">
    <source>
        <dbReference type="SAM" id="MobiDB-lite"/>
    </source>
</evidence>
<dbReference type="GO" id="GO:0005737">
    <property type="term" value="C:cytoplasm"/>
    <property type="evidence" value="ECO:0007669"/>
    <property type="project" value="TreeGrafter"/>
</dbReference>
<dbReference type="OrthoDB" id="2995840at2759"/>
<evidence type="ECO:0000259" key="9">
    <source>
        <dbReference type="PROSITE" id="PS51192"/>
    </source>
</evidence>
<dbReference type="EC" id="5.6.2.4" evidence="7"/>
<dbReference type="InterPro" id="IPR001650">
    <property type="entry name" value="Helicase_C-like"/>
</dbReference>
<dbReference type="GO" id="GO:0005694">
    <property type="term" value="C:chromosome"/>
    <property type="evidence" value="ECO:0007669"/>
    <property type="project" value="TreeGrafter"/>
</dbReference>
<keyword evidence="12" id="KW-1185">Reference proteome</keyword>
<dbReference type="SUPFAM" id="SSF52540">
    <property type="entry name" value="P-loop containing nucleoside triphosphate hydrolases"/>
    <property type="match status" value="1"/>
</dbReference>
<feature type="compositionally biased region" description="Basic residues" evidence="8">
    <location>
        <begin position="589"/>
        <end position="601"/>
    </location>
</feature>
<dbReference type="Pfam" id="PF00271">
    <property type="entry name" value="Helicase_C"/>
    <property type="match status" value="1"/>
</dbReference>
<reference evidence="11 12" key="1">
    <citation type="submission" date="2020-07" db="EMBL/GenBank/DDBJ databases">
        <title>Comparative genomics of pyrophilous fungi reveals a link between fire events and developmental genes.</title>
        <authorList>
            <consortium name="DOE Joint Genome Institute"/>
            <person name="Steindorff A.S."/>
            <person name="Carver A."/>
            <person name="Calhoun S."/>
            <person name="Stillman K."/>
            <person name="Liu H."/>
            <person name="Lipzen A."/>
            <person name="Pangilinan J."/>
            <person name="Labutti K."/>
            <person name="Bruns T.D."/>
            <person name="Grigoriev I.V."/>
        </authorList>
    </citation>
    <scope>NUCLEOTIDE SEQUENCE [LARGE SCALE GENOMIC DNA]</scope>
    <source>
        <strain evidence="11 12">CBS 144469</strain>
    </source>
</reference>
<comment type="caution">
    <text evidence="11">The sequence shown here is derived from an EMBL/GenBank/DDBJ whole genome shotgun (WGS) entry which is preliminary data.</text>
</comment>
<keyword evidence="11" id="KW-0378">Hydrolase</keyword>
<dbReference type="GO" id="GO:0043138">
    <property type="term" value="F:3'-5' DNA helicase activity"/>
    <property type="evidence" value="ECO:0007669"/>
    <property type="project" value="UniProtKB-EC"/>
</dbReference>
<dbReference type="GO" id="GO:0000724">
    <property type="term" value="P:double-strand break repair via homologous recombination"/>
    <property type="evidence" value="ECO:0007669"/>
    <property type="project" value="TreeGrafter"/>
</dbReference>
<sequence length="601" mass="66457">MQRTLCEAFGVSELRPFQLAHALDLSEGRDVFLAVGTGQGKTVVLLSPLVAASKRGESGIGILIVPTKALAQQQEDTSRKRGLQAFSITEDTVRESDLFGHVAQLKGVRLAIMSPQMARGDRFDRWLRVKETHQSIRWILIDEAHLAGDDSGPFKAYGELGFLRPRLPRTTVWCAVTGTITPSSTLTVAKRLGFQPGSFVNARYPLDRSNTTHIPLFFDHSFSGDEFLDLSFVVPFGMTSHSQILPTLIFATTIATSHAIMSYLDSLIPTTVPNRSQIVKLYNALMPLEYRNKFIEDMNSDSVLRIGVATDTLTYGLDIPTLPRVIVFDLCASFEQMKQKTGRAGRNGAPAVAITYAPAWVRNIPAAEITTQRAKDDLKRREALPAVLRSWFNPIPSCCCQVERAYNNEPWDVSILDPRSDGTYEGLDSQMKSSLKRMLTSWRQKKWASVRHKFPNRSHLPAQIFLYDHEITRLIDHAHICTDLPRFNRVMDGWKFLSDYGAQLFKFLTEILKAKSGSTAAASSSTSAPRSLAPPVKSSKSGSTAAASSSTSAPRSLRVVLRPIPIPPATPSTSSLGKRAPTPTQGRTSTKRRRTAKGKEN</sequence>
<dbReference type="PROSITE" id="PS51192">
    <property type="entry name" value="HELICASE_ATP_BIND_1"/>
    <property type="match status" value="1"/>
</dbReference>
<name>A0A8H6HX48_9AGAR</name>
<feature type="domain" description="Helicase C-terminal" evidence="10">
    <location>
        <begin position="237"/>
        <end position="403"/>
    </location>
</feature>
<evidence type="ECO:0000256" key="2">
    <source>
        <dbReference type="ARBA" id="ARBA00022741"/>
    </source>
</evidence>
<keyword evidence="5" id="KW-0413">Isomerase</keyword>
<dbReference type="InterPro" id="IPR027417">
    <property type="entry name" value="P-loop_NTPase"/>
</dbReference>
<dbReference type="InterPro" id="IPR014001">
    <property type="entry name" value="Helicase_ATP-bd"/>
</dbReference>